<organism evidence="1 2">
    <name type="scientific">Pseudodesulfovibrio hydrargyri</name>
    <dbReference type="NCBI Taxonomy" id="2125990"/>
    <lineage>
        <taxon>Bacteria</taxon>
        <taxon>Pseudomonadati</taxon>
        <taxon>Thermodesulfobacteriota</taxon>
        <taxon>Desulfovibrionia</taxon>
        <taxon>Desulfovibrionales</taxon>
        <taxon>Desulfovibrionaceae</taxon>
    </lineage>
</organism>
<dbReference type="OrthoDB" id="5421038at2"/>
<dbReference type="Proteomes" id="UP000181901">
    <property type="component" value="Unassembled WGS sequence"/>
</dbReference>
<name>A0A1J5MR25_9BACT</name>
<gene>
    <name evidence="1" type="ORF">BerOc1_00972</name>
</gene>
<comment type="caution">
    <text evidence="1">The sequence shown here is derived from an EMBL/GenBank/DDBJ whole genome shotgun (WGS) entry which is preliminary data.</text>
</comment>
<dbReference type="EMBL" id="LKAQ01000004">
    <property type="protein sequence ID" value="OIQ49053.1"/>
    <property type="molecule type" value="Genomic_DNA"/>
</dbReference>
<proteinExistence type="predicted"/>
<evidence type="ECO:0000313" key="1">
    <source>
        <dbReference type="EMBL" id="OIQ49053.1"/>
    </source>
</evidence>
<evidence type="ECO:0000313" key="2">
    <source>
        <dbReference type="Proteomes" id="UP000181901"/>
    </source>
</evidence>
<keyword evidence="2" id="KW-1185">Reference proteome</keyword>
<dbReference type="Pfam" id="PF11171">
    <property type="entry name" value="DUF2958"/>
    <property type="match status" value="1"/>
</dbReference>
<evidence type="ECO:0008006" key="3">
    <source>
        <dbReference type="Google" id="ProtNLM"/>
    </source>
</evidence>
<protein>
    <recommendedName>
        <fullName evidence="3">DUF2958 domain-containing protein</fullName>
    </recommendedName>
</protein>
<dbReference type="AlphaFoldDB" id="A0A1J5MR25"/>
<dbReference type="InterPro" id="IPR021341">
    <property type="entry name" value="DUF2958"/>
</dbReference>
<accession>A0A1J5MR25</accession>
<sequence length="110" mass="12978">MTSGYKDERQGRIPRLYETENIPAEEKLIYHHFFIGNTHWYAAEFDGEDIFFGYAILNGDMQNAEWGYFSLQELKSVKVGPLRVEVDCSWEVKRFGEIQPNIQRNLLRTN</sequence>
<reference evidence="1 2" key="1">
    <citation type="submission" date="2015-09" db="EMBL/GenBank/DDBJ databases">
        <title>Genome of Desulfovibrio dechloracetivorans BerOc1, a mercury methylating strain isolated from highly hydrocarbons and metals contaminated coastal sediments.</title>
        <authorList>
            <person name="Goni Urriza M."/>
            <person name="Gassie C."/>
            <person name="Bouchez O."/>
            <person name="Klopp C."/>
            <person name="Ranchou-Peyruse A."/>
            <person name="Remy G."/>
        </authorList>
    </citation>
    <scope>NUCLEOTIDE SEQUENCE [LARGE SCALE GENOMIC DNA]</scope>
    <source>
        <strain evidence="1 2">BerOc1</strain>
    </source>
</reference>
<dbReference type="RefSeq" id="WP_071544606.1">
    <property type="nucleotide sequence ID" value="NZ_LKAQ01000004.1"/>
</dbReference>